<dbReference type="Proteomes" id="UP000011087">
    <property type="component" value="Unassembled WGS sequence"/>
</dbReference>
<evidence type="ECO:0000256" key="1">
    <source>
        <dbReference type="SAM" id="SignalP"/>
    </source>
</evidence>
<dbReference type="EnsemblProtists" id="EKX43893">
    <property type="protein sequence ID" value="EKX43893"/>
    <property type="gene ID" value="GUITHDRAFT_153095"/>
</dbReference>
<gene>
    <name evidence="2" type="ORF">GUITHDRAFT_153095</name>
</gene>
<evidence type="ECO:0000313" key="2">
    <source>
        <dbReference type="EMBL" id="EKX43893.1"/>
    </source>
</evidence>
<dbReference type="PaxDb" id="55529-EKX43893"/>
<dbReference type="KEGG" id="gtt:GUITHDRAFT_153095"/>
<protein>
    <submittedName>
        <fullName evidence="2 3">Uncharacterized protein</fullName>
    </submittedName>
</protein>
<dbReference type="EMBL" id="JH993007">
    <property type="protein sequence ID" value="EKX43893.1"/>
    <property type="molecule type" value="Genomic_DNA"/>
</dbReference>
<dbReference type="GeneID" id="17300561"/>
<sequence length="139" mass="16239">MYRGAGVLALASLSLFAVLVIEHHSSSALVERIPDTGEDYFSAIEPPHRPYEWPWLKDKKFSDRVRPLGYEPSDAWNGEPQWYSGYVRTQYDEFGDRAYDVNMRPAQDCYDEDHDDCYRERFDEQTGYLRAEDSGEPEE</sequence>
<accession>L1J5T4</accession>
<keyword evidence="4" id="KW-1185">Reference proteome</keyword>
<evidence type="ECO:0000313" key="4">
    <source>
        <dbReference type="Proteomes" id="UP000011087"/>
    </source>
</evidence>
<dbReference type="OrthoDB" id="10630984at2759"/>
<organism evidence="2">
    <name type="scientific">Guillardia theta (strain CCMP2712)</name>
    <name type="common">Cryptophyte</name>
    <dbReference type="NCBI Taxonomy" id="905079"/>
    <lineage>
        <taxon>Eukaryota</taxon>
        <taxon>Cryptophyceae</taxon>
        <taxon>Pyrenomonadales</taxon>
        <taxon>Geminigeraceae</taxon>
        <taxon>Guillardia</taxon>
    </lineage>
</organism>
<reference evidence="4" key="2">
    <citation type="submission" date="2012-11" db="EMBL/GenBank/DDBJ databases">
        <authorList>
            <person name="Kuo A."/>
            <person name="Curtis B.A."/>
            <person name="Tanifuji G."/>
            <person name="Burki F."/>
            <person name="Gruber A."/>
            <person name="Irimia M."/>
            <person name="Maruyama S."/>
            <person name="Arias M.C."/>
            <person name="Ball S.G."/>
            <person name="Gile G.H."/>
            <person name="Hirakawa Y."/>
            <person name="Hopkins J.F."/>
            <person name="Rensing S.A."/>
            <person name="Schmutz J."/>
            <person name="Symeonidi A."/>
            <person name="Elias M."/>
            <person name="Eveleigh R.J."/>
            <person name="Herman E.K."/>
            <person name="Klute M.J."/>
            <person name="Nakayama T."/>
            <person name="Obornik M."/>
            <person name="Reyes-Prieto A."/>
            <person name="Armbrust E.V."/>
            <person name="Aves S.J."/>
            <person name="Beiko R.G."/>
            <person name="Coutinho P."/>
            <person name="Dacks J.B."/>
            <person name="Durnford D.G."/>
            <person name="Fast N.M."/>
            <person name="Green B.R."/>
            <person name="Grisdale C."/>
            <person name="Hempe F."/>
            <person name="Henrissat B."/>
            <person name="Hoppner M.P."/>
            <person name="Ishida K.-I."/>
            <person name="Kim E."/>
            <person name="Koreny L."/>
            <person name="Kroth P.G."/>
            <person name="Liu Y."/>
            <person name="Malik S.-B."/>
            <person name="Maier U.G."/>
            <person name="McRose D."/>
            <person name="Mock T."/>
            <person name="Neilson J.A."/>
            <person name="Onodera N.T."/>
            <person name="Poole A.M."/>
            <person name="Pritham E.J."/>
            <person name="Richards T.A."/>
            <person name="Rocap G."/>
            <person name="Roy S.W."/>
            <person name="Sarai C."/>
            <person name="Schaack S."/>
            <person name="Shirato S."/>
            <person name="Slamovits C.H."/>
            <person name="Spencer D.F."/>
            <person name="Suzuki S."/>
            <person name="Worden A.Z."/>
            <person name="Zauner S."/>
            <person name="Barry K."/>
            <person name="Bell C."/>
            <person name="Bharti A.K."/>
            <person name="Crow J.A."/>
            <person name="Grimwood J."/>
            <person name="Kramer R."/>
            <person name="Lindquist E."/>
            <person name="Lucas S."/>
            <person name="Salamov A."/>
            <person name="McFadden G.I."/>
            <person name="Lane C.E."/>
            <person name="Keeling P.J."/>
            <person name="Gray M.W."/>
            <person name="Grigoriev I.V."/>
            <person name="Archibald J.M."/>
        </authorList>
    </citation>
    <scope>NUCLEOTIDE SEQUENCE</scope>
    <source>
        <strain evidence="4">CCMP2712</strain>
    </source>
</reference>
<reference evidence="3" key="3">
    <citation type="submission" date="2016-03" db="UniProtKB">
        <authorList>
            <consortium name="EnsemblProtists"/>
        </authorList>
    </citation>
    <scope>IDENTIFICATION</scope>
</reference>
<dbReference type="RefSeq" id="XP_005830873.1">
    <property type="nucleotide sequence ID" value="XM_005830816.1"/>
</dbReference>
<feature type="signal peptide" evidence="1">
    <location>
        <begin position="1"/>
        <end position="28"/>
    </location>
</feature>
<reference evidence="2 4" key="1">
    <citation type="journal article" date="2012" name="Nature">
        <title>Algal genomes reveal evolutionary mosaicism and the fate of nucleomorphs.</title>
        <authorList>
            <consortium name="DOE Joint Genome Institute"/>
            <person name="Curtis B.A."/>
            <person name="Tanifuji G."/>
            <person name="Burki F."/>
            <person name="Gruber A."/>
            <person name="Irimia M."/>
            <person name="Maruyama S."/>
            <person name="Arias M.C."/>
            <person name="Ball S.G."/>
            <person name="Gile G.H."/>
            <person name="Hirakawa Y."/>
            <person name="Hopkins J.F."/>
            <person name="Kuo A."/>
            <person name="Rensing S.A."/>
            <person name="Schmutz J."/>
            <person name="Symeonidi A."/>
            <person name="Elias M."/>
            <person name="Eveleigh R.J."/>
            <person name="Herman E.K."/>
            <person name="Klute M.J."/>
            <person name="Nakayama T."/>
            <person name="Obornik M."/>
            <person name="Reyes-Prieto A."/>
            <person name="Armbrust E.V."/>
            <person name="Aves S.J."/>
            <person name="Beiko R.G."/>
            <person name="Coutinho P."/>
            <person name="Dacks J.B."/>
            <person name="Durnford D.G."/>
            <person name="Fast N.M."/>
            <person name="Green B.R."/>
            <person name="Grisdale C.J."/>
            <person name="Hempel F."/>
            <person name="Henrissat B."/>
            <person name="Hoppner M.P."/>
            <person name="Ishida K."/>
            <person name="Kim E."/>
            <person name="Koreny L."/>
            <person name="Kroth P.G."/>
            <person name="Liu Y."/>
            <person name="Malik S.B."/>
            <person name="Maier U.G."/>
            <person name="McRose D."/>
            <person name="Mock T."/>
            <person name="Neilson J.A."/>
            <person name="Onodera N.T."/>
            <person name="Poole A.M."/>
            <person name="Pritham E.J."/>
            <person name="Richards T.A."/>
            <person name="Rocap G."/>
            <person name="Roy S.W."/>
            <person name="Sarai C."/>
            <person name="Schaack S."/>
            <person name="Shirato S."/>
            <person name="Slamovits C.H."/>
            <person name="Spencer D.F."/>
            <person name="Suzuki S."/>
            <person name="Worden A.Z."/>
            <person name="Zauner S."/>
            <person name="Barry K."/>
            <person name="Bell C."/>
            <person name="Bharti A.K."/>
            <person name="Crow J.A."/>
            <person name="Grimwood J."/>
            <person name="Kramer R."/>
            <person name="Lindquist E."/>
            <person name="Lucas S."/>
            <person name="Salamov A."/>
            <person name="McFadden G.I."/>
            <person name="Lane C.E."/>
            <person name="Keeling P.J."/>
            <person name="Gray M.W."/>
            <person name="Grigoriev I.V."/>
            <person name="Archibald J.M."/>
        </authorList>
    </citation>
    <scope>NUCLEOTIDE SEQUENCE</scope>
    <source>
        <strain evidence="2 4">CCMP2712</strain>
    </source>
</reference>
<dbReference type="AlphaFoldDB" id="L1J5T4"/>
<proteinExistence type="predicted"/>
<feature type="chain" id="PRO_5008770895" evidence="1">
    <location>
        <begin position="29"/>
        <end position="139"/>
    </location>
</feature>
<evidence type="ECO:0000313" key="3">
    <source>
        <dbReference type="EnsemblProtists" id="EKX43893"/>
    </source>
</evidence>
<dbReference type="HOGENOM" id="CLU_1848904_0_0_1"/>
<name>L1J5T4_GUITC</name>
<keyword evidence="1" id="KW-0732">Signal</keyword>